<reference evidence="2 3" key="1">
    <citation type="submission" date="2019-01" db="EMBL/GenBank/DDBJ databases">
        <authorList>
            <consortium name="Pathogen Informatics"/>
        </authorList>
    </citation>
    <scope>NUCLEOTIDE SEQUENCE [LARGE SCALE GENOMIC DNA]</scope>
    <source>
        <strain evidence="2 3">NCTC10184</strain>
    </source>
</reference>
<proteinExistence type="predicted"/>
<sequence length="3288" mass="371174">MSKLKFNFKTLVWPKYVISAGLLIAGVGTTIGGVFASASKSDQKLGKVNPVQGDALINRFVSDIEKDVTTKFMSGDHLREVALYDTKEDKVIYTINGQETSADVDQFLLDYFETNRELPSLNIAYGTFNFFNDYVEAVSPSEFFKFTQWFMKNVSWGPEIITLKNFSIVRGVDQNGSSIILGSHKDTNKETTVIKFYPDAFFGSLPIYSTTAGKNNAVDSLTSLVNAQYLTSEELTHLLQNAKEINSAQNINQSNRFRTLNDYTELVGAKVYAVRLQNWTDEFEKQAFNDITKAELNLIKQDFENDGFTYALLTHGQDEQEARKNLAAELKKYAEISGNFNFFKQIDPQTVQLDEKTIISVELPTFANLETDEFEQKYLKVWFQDGTTFNLFDLISSTKVKTTVGSRKVYVAKDFASFEKINSAWEFADQRYKTLKTSFDTAEQLVQTKFGIPSEKLDELTAQFKKFLEAEGEDDPNADDTMVVAENNHSKLAEKIRFLNLAEKIFFNFSKARSLFKLMQLRVEFAETDFVKTYETKFAEYAAESFEDTAKFQEKVNFVLESNKFYTTWYNKLFAVLDPFVNNKRFVSVDQNNHFIYAVDLGDLPNYLISLDTLRELSKQNALNWRDYANLNGFLRKKSSTSLFGAKNTTAAFYFYNNAQDQPLDSLKKSEQTDVLKVEESKTKLSELTAEIAQLQTQINQFNDDLTALTSTTSAYNLLKDYLTNGTSTAVALPEGYKLPGEESFEAQASEQILDFLQNSFLTNGSESFLAAYVNLALNGNQKAPDNSVARKGIETLYNEVQTKMTTTSASDLYSQIKNASKNELTTKIDVAKVELWKAQFLERSSYTYDAVFNLETLRENLRSIKTRLVNSLPTVEDYKNLRIQLETKKLEQTFTDSLIKLANVIGDATGEEVVTKYNSLRAAFESKKTQFAAQVTAKIEAEINSLSAQKAAAFLQIQYVQPTSEFGVFFAPNAQLAYTKFANHNVASTAEATELLTKSITYQQNAVVESAFANLKTAGNRNVTGIDGGAIASYATIINQWIENANNKNFTSIFAGKKDGSGTSANLSEELKNVFADSSNKLFEQVNEQTTYKDFILKYETIFLNNLQAIITNLQDPSTLTKLVTMNQQVSKKFAYWVATNPNLDSEPENSEKLVAYRYFLNTFKVYNTLMEELKSGALLNLFQSALANYKFVQTQLTAQNSVNGFFSRFVALYSIGSQVLSFLQKDYALTLDNKDYWQVGQVAANQTSDTPWSVTEATTHKPALLLNILTDIFNFDSSSKQSPADSEYKTATTTSAAVRLAHSAELFAKVVTDPDTFVTGNDPKWENRLIPFSESQLIDFVLPAFLDTLDGLANAYTKFSPFVAYHSAADTKTSLETLVAQNNAKVTQLYANDAAKTDFVQYLAQLNKITTSQATIDTIDAKLQTWLPTELPETAQQNPESESLYNAFYAVIQAVQTDYQTNGSSGETFKEIFNLQAEFEALKNQDFAREFESLTTQVSDKFTEMSRQTPAIQNYLLNYDNLMRTKLFLTEYKKVLTGNDNTKIESFKKIFNTYFSEQFNLFAQTKQAQLDAVGFNDFKHYGPDGNPIFDLGDTFSQTKIAEFGNAEATKLKQLLNLEGNQAQSLIDAKLAEIETKLTNFFTDLTPFFAQKDEIINLVKQKEAAIETYSNALNDLYKKASELIFNSSVFSGSINQEASLFLTLVLGQLTEIKNTKLTLNSLKQEIAEFTVSVEKIKTEFQAKLNEEGFNTEVYTNYLQNAFDAIYLATKPENASKFTRLDYTLYVWAGALVSGLIQADFAAANVATANSVEEAAEIAEKLKTNLSSQERTTLNNRLTELYNQDKDKLLKYYFYNALISNQSFVTANPAVNNSTFGTSYWYVANNKLLDENFEYDLKAKAAIFDDTGIGAWSDVFFTVLPSKLVTYITEVANTYGQLQTKVQKLFGAVKNYQNLFTLLLNTNLTGFEIFTRPFSAVLRNKAILEQKEDNLNKRAGQTLNFTAGNQWYYGTNQVTLLAKLKEAGVLTATNEDEVKAKIKHVNLDKFAKNGTNLELILREVEPKTEEAYVEPGYTDGYKVISVDANAKMEVVAKVADLLRELGYNKVFSPYVVNESSFRINEQGEKEKLFEIFSEDYLLLLDTVREKFPYAAEWQTGAHLERSIDANGEMTYEVKDGAYLGWNMNSRVGLWSVLKATDPNFKSLAWDFLAFVGAHEYGHHITLNGASDLGDKGSKPILVSALQPGYPPNINSYQNAEMLKLYLQARSNINVDNSPLLEFNEKGERVNEAGEYPRWQLPTFNSETGEIEYKTEDATDVFGTPDGVTDVRLAFNNDKRRFGQNFESFAAALKARQEAYGLTTDELKKHLRISDLWLLNALDPYSGTLNPSKFDGVLKVLTPTTDGKEVYLPALPENNNLNLKDRAGNLIEFVKDDKSGKRLPKVVEASDPYIPAGSRVAATDPETGWTKMTKFTKVILKNEFGEDALQLPLNVVLTDPAEIEYYNNIVIKAIKAIQAFYPSSPQIGGWDRDHSNAKIDNKVELDFTQNWPINGIFNQALTKQISAASYALAAKSYFDLVVKRQPQDAADLSAISKLKWYTLRPNGRSDYSYYSYYDLDENNKVIPLANVSNYLKTKAVDLPNQNGYTKFLDDAAVQNLTFAQFLERIAKNIEFYADDFDATTPISSKPEIWNLGANTTVFTNLYRLSSFYPEGRWNYQNGTAAFATWLDGQYVITNAGNARNIFEGAYLANLAALEKTFNFKVPPVYKIATYLSDDILSKKHLTSPLQSLFAAFGQNESAQPAIFRLITADNKVAPLNAEGFKQAAKIKIDTANLNLDKHNEMFQAFGSNQTFGAQTEFTDVATFLKFVKIDLTKAKLNTTKHRVDWDIAYVATKYSQTRFEDGLRNWLDTAKLTKDEKAGFEAMLKEANATEKAQLLANEFMKRFIASPLALVHTHYTLAQLLADPSKYWIFDANVGLDYLKLADFDVFATNNESVLRDQFNIILEQYKTKMSEYTWNQEFNPQRDLTMHQLSFLDVMLTRSKITIAPPNQLTALKPLFEANNQSEIVWVLQGILEQFGGKIKDKPDAFIESLYYSKTYRDFNQLFSDYTWSWAETINRDNLQITYAPVAKNFQNLPTALGGASESSLGVTYVINGEKAQTWNDRKVLYSSSAAAQASVKGALQDFYKTLATERQAYNYNYNQIKTPYKFVTDEDFSPQISKESSYFGKILTDNNGWYLDRWYREITDFLLYDDNGNPVEDDTIRIKNLEGGQWLTVWTPTDSSIFKTKV</sequence>
<dbReference type="RefSeq" id="WP_129623038.1">
    <property type="nucleotide sequence ID" value="NZ_LR215043.1"/>
</dbReference>
<evidence type="ECO:0000256" key="1">
    <source>
        <dbReference type="SAM" id="Coils"/>
    </source>
</evidence>
<organism evidence="2 3">
    <name type="scientific">Mycoplasmopsis columbinasalis</name>
    <dbReference type="NCBI Taxonomy" id="114880"/>
    <lineage>
        <taxon>Bacteria</taxon>
        <taxon>Bacillati</taxon>
        <taxon>Mycoplasmatota</taxon>
        <taxon>Mycoplasmoidales</taxon>
        <taxon>Metamycoplasmataceae</taxon>
        <taxon>Mycoplasmopsis</taxon>
    </lineage>
</organism>
<name>A0A449BAK5_9BACT</name>
<feature type="coiled-coil region" evidence="1">
    <location>
        <begin position="678"/>
        <end position="712"/>
    </location>
</feature>
<keyword evidence="3" id="KW-1185">Reference proteome</keyword>
<dbReference type="KEGG" id="mcob:NCTC10184_00426"/>
<keyword evidence="1" id="KW-0175">Coiled coil</keyword>
<gene>
    <name evidence="2" type="ORF">NCTC10184_00426</name>
</gene>
<evidence type="ECO:0008006" key="4">
    <source>
        <dbReference type="Google" id="ProtNLM"/>
    </source>
</evidence>
<evidence type="ECO:0000313" key="2">
    <source>
        <dbReference type="EMBL" id="VEU78197.1"/>
    </source>
</evidence>
<dbReference type="OrthoDB" id="403891at2"/>
<dbReference type="NCBIfam" id="NF012210">
    <property type="entry name" value="PDxFFG"/>
    <property type="match status" value="1"/>
</dbReference>
<protein>
    <recommendedName>
        <fullName evidence="4">PDxFFG protein</fullName>
    </recommendedName>
</protein>
<accession>A0A449BAK5</accession>
<dbReference type="Proteomes" id="UP000290876">
    <property type="component" value="Chromosome"/>
</dbReference>
<dbReference type="EMBL" id="LR215043">
    <property type="protein sequence ID" value="VEU78197.1"/>
    <property type="molecule type" value="Genomic_DNA"/>
</dbReference>
<evidence type="ECO:0000313" key="3">
    <source>
        <dbReference type="Proteomes" id="UP000290876"/>
    </source>
</evidence>